<dbReference type="InterPro" id="IPR052931">
    <property type="entry name" value="Prophage_regulatory_activator"/>
</dbReference>
<evidence type="ECO:0008006" key="3">
    <source>
        <dbReference type="Google" id="ProtNLM"/>
    </source>
</evidence>
<dbReference type="PANTHER" id="PTHR36154:SF1">
    <property type="entry name" value="DNA-BINDING TRANSCRIPTIONAL ACTIVATOR ALPA"/>
    <property type="match status" value="1"/>
</dbReference>
<dbReference type="PANTHER" id="PTHR36154">
    <property type="entry name" value="DNA-BINDING TRANSCRIPTIONAL ACTIVATOR ALPA"/>
    <property type="match status" value="1"/>
</dbReference>
<accession>A0A202BGC1</accession>
<name>A0A202BGC1_CHRVL</name>
<evidence type="ECO:0000313" key="1">
    <source>
        <dbReference type="EMBL" id="OVE50422.1"/>
    </source>
</evidence>
<evidence type="ECO:0000313" key="2">
    <source>
        <dbReference type="Proteomes" id="UP000196342"/>
    </source>
</evidence>
<protein>
    <recommendedName>
        <fullName evidence="3">AlpA family phage regulatory protein</fullName>
    </recommendedName>
</protein>
<dbReference type="AlphaFoldDB" id="A0A202BGC1"/>
<dbReference type="EMBL" id="NHOO01000001">
    <property type="protein sequence ID" value="OVE50422.1"/>
    <property type="molecule type" value="Genomic_DNA"/>
</dbReference>
<dbReference type="Pfam" id="PF05930">
    <property type="entry name" value="Phage_AlpA"/>
    <property type="match status" value="1"/>
</dbReference>
<dbReference type="Proteomes" id="UP000196342">
    <property type="component" value="Unassembled WGS sequence"/>
</dbReference>
<sequence>MTAATPSLNTIILRCKEVVSRLKLSRSTVYDKLDPNSPRYDPRFPKPIRLGPKAIGWLEHELEAYLQECQRACR</sequence>
<dbReference type="InterPro" id="IPR010260">
    <property type="entry name" value="AlpA"/>
</dbReference>
<gene>
    <name evidence="1" type="ORF">CBW21_00035</name>
</gene>
<dbReference type="RefSeq" id="WP_080962462.1">
    <property type="nucleotide sequence ID" value="NZ_NHOO01000001.1"/>
</dbReference>
<reference evidence="1 2" key="1">
    <citation type="submission" date="2017-05" db="EMBL/GenBank/DDBJ databases">
        <title>Chromobacterium violaceum GHPS1 isolated from Hydrocarbon polluted soil in French Guiana display an awesome secondary metabolite arsenal and a battery of drug and heavy-metal-resistance and detoxification of xenobiotics proteins.</title>
        <authorList>
            <person name="Belbahri L."/>
        </authorList>
    </citation>
    <scope>NUCLEOTIDE SEQUENCE [LARGE SCALE GENOMIC DNA]</scope>
    <source>
        <strain evidence="1 2">GHPS1</strain>
    </source>
</reference>
<keyword evidence="2" id="KW-1185">Reference proteome</keyword>
<comment type="caution">
    <text evidence="1">The sequence shown here is derived from an EMBL/GenBank/DDBJ whole genome shotgun (WGS) entry which is preliminary data.</text>
</comment>
<proteinExistence type="predicted"/>
<organism evidence="1 2">
    <name type="scientific">Chromobacterium violaceum</name>
    <dbReference type="NCBI Taxonomy" id="536"/>
    <lineage>
        <taxon>Bacteria</taxon>
        <taxon>Pseudomonadati</taxon>
        <taxon>Pseudomonadota</taxon>
        <taxon>Betaproteobacteria</taxon>
        <taxon>Neisseriales</taxon>
        <taxon>Chromobacteriaceae</taxon>
        <taxon>Chromobacterium</taxon>
    </lineage>
</organism>